<evidence type="ECO:0000256" key="6">
    <source>
        <dbReference type="ARBA" id="ARBA00022868"/>
    </source>
</evidence>
<dbReference type="GO" id="GO:0005886">
    <property type="term" value="C:plasma membrane"/>
    <property type="evidence" value="ECO:0007669"/>
    <property type="project" value="UniProtKB-SubCell"/>
</dbReference>
<accession>A0A0K2VEX4</accession>
<name>A0A0K2VEX4_LEPSM</name>
<dbReference type="OrthoDB" id="5867527at2759"/>
<proteinExistence type="inferred from homology"/>
<evidence type="ECO:0000313" key="13">
    <source>
        <dbReference type="EMBL" id="CDW49088.1"/>
    </source>
</evidence>
<feature type="non-terminal residue" evidence="13">
    <location>
        <position position="1"/>
    </location>
</feature>
<dbReference type="EMBL" id="HACA01031727">
    <property type="protein sequence ID" value="CDW49088.1"/>
    <property type="molecule type" value="Transcribed_RNA"/>
</dbReference>
<keyword evidence="8 12" id="KW-1133">Transmembrane helix</keyword>
<evidence type="ECO:0000256" key="8">
    <source>
        <dbReference type="ARBA" id="ARBA00022989"/>
    </source>
</evidence>
<dbReference type="PRINTS" id="PR01262">
    <property type="entry name" value="INNEXIN"/>
</dbReference>
<dbReference type="GO" id="GO:0005243">
    <property type="term" value="F:gap junction channel activity"/>
    <property type="evidence" value="ECO:0007669"/>
    <property type="project" value="TreeGrafter"/>
</dbReference>
<evidence type="ECO:0000256" key="12">
    <source>
        <dbReference type="RuleBase" id="RU010713"/>
    </source>
</evidence>
<dbReference type="GO" id="GO:0007602">
    <property type="term" value="P:phototransduction"/>
    <property type="evidence" value="ECO:0007669"/>
    <property type="project" value="TreeGrafter"/>
</dbReference>
<dbReference type="PROSITE" id="PS51013">
    <property type="entry name" value="PANNEXIN"/>
    <property type="match status" value="1"/>
</dbReference>
<evidence type="ECO:0000256" key="5">
    <source>
        <dbReference type="ARBA" id="ARBA00022692"/>
    </source>
</evidence>
<evidence type="ECO:0000256" key="10">
    <source>
        <dbReference type="ARBA" id="ARBA00023136"/>
    </source>
</evidence>
<keyword evidence="6" id="KW-0303">Gap junction</keyword>
<protein>
    <recommendedName>
        <fullName evidence="12">Innexin</fullName>
    </recommendedName>
</protein>
<keyword evidence="4" id="KW-1003">Cell membrane</keyword>
<evidence type="ECO:0000256" key="9">
    <source>
        <dbReference type="ARBA" id="ARBA00023065"/>
    </source>
</evidence>
<dbReference type="Pfam" id="PF00876">
    <property type="entry name" value="Innexin"/>
    <property type="match status" value="1"/>
</dbReference>
<keyword evidence="7" id="KW-0965">Cell junction</keyword>
<comment type="similarity">
    <text evidence="12">Belongs to the pannexin family.</text>
</comment>
<keyword evidence="3 12" id="KW-0813">Transport</keyword>
<feature type="transmembrane region" description="Helical" evidence="12">
    <location>
        <begin position="46"/>
        <end position="63"/>
    </location>
</feature>
<evidence type="ECO:0000256" key="11">
    <source>
        <dbReference type="ARBA" id="ARBA00023303"/>
    </source>
</evidence>
<dbReference type="GO" id="GO:0034220">
    <property type="term" value="P:monoatomic ion transmembrane transport"/>
    <property type="evidence" value="ECO:0007669"/>
    <property type="project" value="UniProtKB-KW"/>
</dbReference>
<feature type="transmembrane region" description="Helical" evidence="12">
    <location>
        <begin position="118"/>
        <end position="142"/>
    </location>
</feature>
<keyword evidence="5 12" id="KW-0812">Transmembrane</keyword>
<evidence type="ECO:0000256" key="7">
    <source>
        <dbReference type="ARBA" id="ARBA00022949"/>
    </source>
</evidence>
<keyword evidence="11 12" id="KW-0407">Ion channel</keyword>
<evidence type="ECO:0000256" key="4">
    <source>
        <dbReference type="ARBA" id="ARBA00022475"/>
    </source>
</evidence>
<dbReference type="GO" id="GO:0005921">
    <property type="term" value="C:gap junction"/>
    <property type="evidence" value="ECO:0007669"/>
    <property type="project" value="UniProtKB-SubCell"/>
</dbReference>
<sequence length="325" mass="37917">EHFSIYPGIGTGVHHGTRSCIQTYDAYGRKTWETSRGEPCFRTIDYYIWIPYALFLKGCLFYIPRLLWLSWEEGVMNTFSEGVRYGTKVEVEKVNDVADIVTRYLKNDEYMGHIRYGWGYVFAQTLNFLNVIGAFLFTDYFFHGQFKNLGRAWLMNSNKSNDVLLALFPRMTTCIFEQYGSGGVVRRKDYLCVLAPNVISEKIYLFLWFWLILLGIISGINLLLVLFMSLKSMRVRNLYMMRAVLNSRKVTKWGNANAEKELNQSIRKMSLGQFLFLYLLGRNVDRPTYESIVIFYSKSLKREDHYVSLETLEQNSRLSSTVVQG</sequence>
<dbReference type="AlphaFoldDB" id="A0A0K2VEX4"/>
<evidence type="ECO:0000256" key="3">
    <source>
        <dbReference type="ARBA" id="ARBA00022448"/>
    </source>
</evidence>
<feature type="transmembrane region" description="Helical" evidence="12">
    <location>
        <begin position="205"/>
        <end position="230"/>
    </location>
</feature>
<dbReference type="PANTHER" id="PTHR11893">
    <property type="entry name" value="INNEXIN"/>
    <property type="match status" value="1"/>
</dbReference>
<keyword evidence="9 12" id="KW-0406">Ion transport</keyword>
<reference evidence="13" key="1">
    <citation type="submission" date="2014-05" db="EMBL/GenBank/DDBJ databases">
        <authorList>
            <person name="Chronopoulou M."/>
        </authorList>
    </citation>
    <scope>NUCLEOTIDE SEQUENCE</scope>
    <source>
        <tissue evidence="13">Whole organism</tissue>
    </source>
</reference>
<comment type="subcellular location">
    <subcellularLocation>
        <location evidence="1">Cell junction</location>
        <location evidence="1">Gap junction</location>
    </subcellularLocation>
    <subcellularLocation>
        <location evidence="2 12">Cell membrane</location>
        <topology evidence="2 12">Multi-pass membrane protein</topology>
    </subcellularLocation>
</comment>
<evidence type="ECO:0000256" key="1">
    <source>
        <dbReference type="ARBA" id="ARBA00004610"/>
    </source>
</evidence>
<organism evidence="13">
    <name type="scientific">Lepeophtheirus salmonis</name>
    <name type="common">Salmon louse</name>
    <name type="synonym">Caligus salmonis</name>
    <dbReference type="NCBI Taxonomy" id="72036"/>
    <lineage>
        <taxon>Eukaryota</taxon>
        <taxon>Metazoa</taxon>
        <taxon>Ecdysozoa</taxon>
        <taxon>Arthropoda</taxon>
        <taxon>Crustacea</taxon>
        <taxon>Multicrustacea</taxon>
        <taxon>Hexanauplia</taxon>
        <taxon>Copepoda</taxon>
        <taxon>Siphonostomatoida</taxon>
        <taxon>Caligidae</taxon>
        <taxon>Lepeophtheirus</taxon>
    </lineage>
</organism>
<keyword evidence="10 12" id="KW-0472">Membrane</keyword>
<dbReference type="PANTHER" id="PTHR11893:SF41">
    <property type="entry name" value="INNEXIN INX2"/>
    <property type="match status" value="1"/>
</dbReference>
<gene>
    <name evidence="13" type="primary">Inx3</name>
    <name evidence="12" type="synonym">inx</name>
</gene>
<comment type="function">
    <text evidence="12">Structural component of the gap junctions.</text>
</comment>
<comment type="caution">
    <text evidence="12">Lacks conserved residue(s) required for the propagation of feature annotation.</text>
</comment>
<evidence type="ECO:0000256" key="2">
    <source>
        <dbReference type="ARBA" id="ARBA00004651"/>
    </source>
</evidence>
<dbReference type="InterPro" id="IPR000990">
    <property type="entry name" value="Innexin"/>
</dbReference>